<dbReference type="OrthoDB" id="6147468at2759"/>
<evidence type="ECO:0000256" key="3">
    <source>
        <dbReference type="ARBA" id="ARBA00022833"/>
    </source>
</evidence>
<dbReference type="GO" id="GO:0003677">
    <property type="term" value="F:DNA binding"/>
    <property type="evidence" value="ECO:0007669"/>
    <property type="project" value="UniProtKB-UniRule"/>
</dbReference>
<proteinExistence type="predicted"/>
<evidence type="ECO:0000256" key="5">
    <source>
        <dbReference type="SAM" id="MobiDB-lite"/>
    </source>
</evidence>
<dbReference type="GO" id="GO:0008270">
    <property type="term" value="F:zinc ion binding"/>
    <property type="evidence" value="ECO:0007669"/>
    <property type="project" value="UniProtKB-KW"/>
</dbReference>
<keyword evidence="4" id="KW-0238">DNA-binding</keyword>
<evidence type="ECO:0000313" key="6">
    <source>
        <dbReference type="EMBL" id="CAB3980887.1"/>
    </source>
</evidence>
<accession>A0A7D9HEU7</accession>
<reference evidence="6" key="1">
    <citation type="submission" date="2020-04" db="EMBL/GenBank/DDBJ databases">
        <authorList>
            <person name="Alioto T."/>
            <person name="Alioto T."/>
            <person name="Gomez Garrido J."/>
        </authorList>
    </citation>
    <scope>NUCLEOTIDE SEQUENCE</scope>
    <source>
        <strain evidence="6">A484AB</strain>
    </source>
</reference>
<keyword evidence="3" id="KW-0862">Zinc</keyword>
<feature type="region of interest" description="Disordered" evidence="5">
    <location>
        <begin position="237"/>
        <end position="268"/>
    </location>
</feature>
<evidence type="ECO:0000256" key="4">
    <source>
        <dbReference type="ARBA" id="ARBA00023125"/>
    </source>
</evidence>
<feature type="region of interest" description="Disordered" evidence="5">
    <location>
        <begin position="289"/>
        <end position="315"/>
    </location>
</feature>
<keyword evidence="7" id="KW-1185">Reference proteome</keyword>
<dbReference type="PROSITE" id="PS50950">
    <property type="entry name" value="ZF_THAP"/>
    <property type="match status" value="1"/>
</dbReference>
<organism evidence="6 7">
    <name type="scientific">Paramuricea clavata</name>
    <name type="common">Red gorgonian</name>
    <name type="synonym">Violescent sea-whip</name>
    <dbReference type="NCBI Taxonomy" id="317549"/>
    <lineage>
        <taxon>Eukaryota</taxon>
        <taxon>Metazoa</taxon>
        <taxon>Cnidaria</taxon>
        <taxon>Anthozoa</taxon>
        <taxon>Octocorallia</taxon>
        <taxon>Malacalcyonacea</taxon>
        <taxon>Plexauridae</taxon>
        <taxon>Paramuricea</taxon>
    </lineage>
</organism>
<keyword evidence="2" id="KW-0863">Zinc-finger</keyword>
<protein>
    <submittedName>
        <fullName evidence="6">Uncharacterized protein</fullName>
    </submittedName>
</protein>
<gene>
    <name evidence="6" type="ORF">PACLA_8A067442</name>
</gene>
<keyword evidence="1" id="KW-0479">Metal-binding</keyword>
<feature type="region of interest" description="Disordered" evidence="5">
    <location>
        <begin position="154"/>
        <end position="177"/>
    </location>
</feature>
<feature type="compositionally biased region" description="Acidic residues" evidence="5">
    <location>
        <begin position="298"/>
        <end position="314"/>
    </location>
</feature>
<dbReference type="InterPro" id="IPR006612">
    <property type="entry name" value="THAP_Znf"/>
</dbReference>
<dbReference type="SMART" id="SM00692">
    <property type="entry name" value="DM3"/>
    <property type="match status" value="1"/>
</dbReference>
<evidence type="ECO:0000256" key="2">
    <source>
        <dbReference type="ARBA" id="ARBA00022771"/>
    </source>
</evidence>
<dbReference type="EMBL" id="CACRXK020000333">
    <property type="protein sequence ID" value="CAB3980887.1"/>
    <property type="molecule type" value="Genomic_DNA"/>
</dbReference>
<dbReference type="AlphaFoldDB" id="A0A7D9HEU7"/>
<sequence length="537" mass="60549">MNNIRDFKIGKAELLRPVYNVCILVRKKWTPSKLVHSSKTRNRRKIWIEFCKRKAFKPTANTKICSLHFDDDAYDPAHSPKFLKSIGCEDQTLVLLRKDAVPTLNKPLMETAETKQRKTTEERPRRKCVNDLVKDYEKPDCAACSLSSELEHFTDETDVESSNTPEDNNRPNTAEKSTNTVIIWNRSRKTQTEKTETRTFPTQTHLQVNTNCSLFEKSASLKYDKEVQTEGEVVSFQAQSDDEQTTAMPIPTEIPPPDDDIQGSQSEKNDCITTSDTILDEFVKNSSDEDFTSLTESSDSEGEANSESEDDLEQENTSINYRLSKDKPASKQIKIVIFEEAIINAFRNCLKCGEACTVSLERQIGSTCNIHVSCSNTTSHNFTWSTGILSTGLESAKVIRMFDALKIINIKKRGLSNILKSYVIPAVFHVWDREQKSNLANIKDDGKKVSIASDMRVDSLGHCGLLGSGSTLDLERKIVLDTQVIKSTEVKNSNAMELESLKRQISFLEKNDVEIGKLVTDRHMQVSALHGERKSSN</sequence>
<dbReference type="Pfam" id="PF05485">
    <property type="entry name" value="THAP"/>
    <property type="match status" value="1"/>
</dbReference>
<dbReference type="PANTHER" id="PTHR31751">
    <property type="entry name" value="SI:CH211-108C17.2-RELATED-RELATED"/>
    <property type="match status" value="1"/>
</dbReference>
<dbReference type="Gene3D" id="6.20.210.20">
    <property type="entry name" value="THAP domain"/>
    <property type="match status" value="1"/>
</dbReference>
<name>A0A7D9HEU7_PARCT</name>
<dbReference type="SMART" id="SM00980">
    <property type="entry name" value="THAP"/>
    <property type="match status" value="1"/>
</dbReference>
<dbReference type="InterPro" id="IPR038441">
    <property type="entry name" value="THAP_Znf_sf"/>
</dbReference>
<comment type="caution">
    <text evidence="6">The sequence shown here is derived from an EMBL/GenBank/DDBJ whole genome shotgun (WGS) entry which is preliminary data.</text>
</comment>
<dbReference type="PANTHER" id="PTHR31751:SF42">
    <property type="entry name" value="PROTEIN CBG10204"/>
    <property type="match status" value="1"/>
</dbReference>
<feature type="compositionally biased region" description="Polar residues" evidence="5">
    <location>
        <begin position="160"/>
        <end position="177"/>
    </location>
</feature>
<dbReference type="SUPFAM" id="SSF57716">
    <property type="entry name" value="Glucocorticoid receptor-like (DNA-binding domain)"/>
    <property type="match status" value="1"/>
</dbReference>
<evidence type="ECO:0000313" key="7">
    <source>
        <dbReference type="Proteomes" id="UP001152795"/>
    </source>
</evidence>
<dbReference type="Proteomes" id="UP001152795">
    <property type="component" value="Unassembled WGS sequence"/>
</dbReference>
<evidence type="ECO:0000256" key="1">
    <source>
        <dbReference type="ARBA" id="ARBA00022723"/>
    </source>
</evidence>